<protein>
    <recommendedName>
        <fullName evidence="1">Trk system potassium uptake protein TrkA</fullName>
    </recommendedName>
</protein>
<dbReference type="InterPro" id="IPR006037">
    <property type="entry name" value="RCK_C"/>
</dbReference>
<accession>F2NKV4</accession>
<feature type="domain" description="RCK N-terminal" evidence="7">
    <location>
        <begin position="1"/>
        <end position="122"/>
    </location>
</feature>
<dbReference type="Pfam" id="PF02254">
    <property type="entry name" value="TrkA_N"/>
    <property type="match status" value="2"/>
</dbReference>
<evidence type="ECO:0000313" key="10">
    <source>
        <dbReference type="Proteomes" id="UP000007030"/>
    </source>
</evidence>
<evidence type="ECO:0000256" key="1">
    <source>
        <dbReference type="ARBA" id="ARBA00017378"/>
    </source>
</evidence>
<reference evidence="9 10" key="1">
    <citation type="journal article" date="2012" name="Stand. Genomic Sci.">
        <title>Complete genome sequence of the aerobic, heterotroph Marinithermus hydrothermalis type strain (T1(T)) from a deep-sea hydrothermal vent chimney.</title>
        <authorList>
            <person name="Copeland A."/>
            <person name="Gu W."/>
            <person name="Yasawong M."/>
            <person name="Lapidus A."/>
            <person name="Lucas S."/>
            <person name="Deshpande S."/>
            <person name="Pagani I."/>
            <person name="Tapia R."/>
            <person name="Cheng J.F."/>
            <person name="Goodwin L.A."/>
            <person name="Pitluck S."/>
            <person name="Liolios K."/>
            <person name="Ivanova N."/>
            <person name="Mavromatis K."/>
            <person name="Mikhailova N."/>
            <person name="Pati A."/>
            <person name="Chen A."/>
            <person name="Palaniappan K."/>
            <person name="Land M."/>
            <person name="Pan C."/>
            <person name="Brambilla E.M."/>
            <person name="Rohde M."/>
            <person name="Tindall B.J."/>
            <person name="Sikorski J."/>
            <person name="Goker M."/>
            <person name="Detter J.C."/>
            <person name="Bristow J."/>
            <person name="Eisen J.A."/>
            <person name="Markowitz V."/>
            <person name="Hugenholtz P."/>
            <person name="Kyrpides N.C."/>
            <person name="Klenk H.P."/>
            <person name="Woyke T."/>
        </authorList>
    </citation>
    <scope>NUCLEOTIDE SEQUENCE [LARGE SCALE GENOMIC DNA]</scope>
    <source>
        <strain evidence="10">DSM 14884 / JCM 11576 / T1</strain>
    </source>
</reference>
<keyword evidence="6" id="KW-0406">Ion transport</keyword>
<feature type="domain" description="RCK C-terminal" evidence="8">
    <location>
        <begin position="142"/>
        <end position="227"/>
    </location>
</feature>
<dbReference type="Pfam" id="PF02080">
    <property type="entry name" value="TrkA_C"/>
    <property type="match status" value="2"/>
</dbReference>
<dbReference type="KEGG" id="mhd:Marky_0390"/>
<sequence length="448" mass="49483">MYIVVAGGGEIGSLIARAFHQNHDVVIIDRNPEAQERLSTLDVRVLVGNATDPEVLREAGVDHADAFIACTDVDEINLISTMLAKGLGAAQVLCFVGRAYYAEVLTDPRTMEILGTRIDRVLWPQRSLAEEILEVILIPKAIDTEVLAGGRLRLIEYLIEADGPYAHRFLADIEWPEGVLLVGVVRGTEFFTPAEDSFRDLVLEPGDHLLFVATQASFPILHAYFAQREQVRRVMIVGGGAVGYMIARSLERTNVEIVLIDHNPERCEWLSQNLSSSRVLVLQGDGTDLSLLESEGIEEVDVLVAVTDNDEKNLLVSLLAKQMGVEKVITRVGRSETRNLFERVGVDIPLTPRQAAVREVINWLSPEGIEHLAVIEDKLELLEVTVPEAFHGKQIHECQLPLKAVVVAVLRGVQVILPDEMTSLQAGDHLLVLVSREASERVGELMRS</sequence>
<evidence type="ECO:0000256" key="5">
    <source>
        <dbReference type="ARBA" id="ARBA00023027"/>
    </source>
</evidence>
<dbReference type="Proteomes" id="UP000007030">
    <property type="component" value="Chromosome"/>
</dbReference>
<dbReference type="RefSeq" id="WP_013703198.1">
    <property type="nucleotide sequence ID" value="NC_015387.1"/>
</dbReference>
<dbReference type="PANTHER" id="PTHR43833">
    <property type="entry name" value="POTASSIUM CHANNEL PROTEIN 2-RELATED-RELATED"/>
    <property type="match status" value="1"/>
</dbReference>
<dbReference type="SUPFAM" id="SSF116726">
    <property type="entry name" value="TrkA C-terminal domain-like"/>
    <property type="match status" value="2"/>
</dbReference>
<evidence type="ECO:0000313" key="9">
    <source>
        <dbReference type="EMBL" id="AEB11143.1"/>
    </source>
</evidence>
<evidence type="ECO:0000256" key="2">
    <source>
        <dbReference type="ARBA" id="ARBA00022448"/>
    </source>
</evidence>
<keyword evidence="2" id="KW-0813">Transport</keyword>
<dbReference type="Gene3D" id="3.30.70.1450">
    <property type="entry name" value="Regulator of K+ conductance, C-terminal domain"/>
    <property type="match status" value="2"/>
</dbReference>
<dbReference type="STRING" id="869210.Marky_0390"/>
<dbReference type="InterPro" id="IPR050721">
    <property type="entry name" value="Trk_Ktr_HKT_K-transport"/>
</dbReference>
<feature type="domain" description="RCK N-terminal" evidence="7">
    <location>
        <begin position="231"/>
        <end position="357"/>
    </location>
</feature>
<dbReference type="EMBL" id="CP002630">
    <property type="protein sequence ID" value="AEB11143.1"/>
    <property type="molecule type" value="Genomic_DNA"/>
</dbReference>
<dbReference type="GO" id="GO:0015079">
    <property type="term" value="F:potassium ion transmembrane transporter activity"/>
    <property type="evidence" value="ECO:0007669"/>
    <property type="project" value="InterPro"/>
</dbReference>
<keyword evidence="10" id="KW-1185">Reference proteome</keyword>
<dbReference type="GO" id="GO:0005886">
    <property type="term" value="C:plasma membrane"/>
    <property type="evidence" value="ECO:0007669"/>
    <property type="project" value="InterPro"/>
</dbReference>
<dbReference type="InterPro" id="IPR036291">
    <property type="entry name" value="NAD(P)-bd_dom_sf"/>
</dbReference>
<dbReference type="AlphaFoldDB" id="F2NKV4"/>
<keyword evidence="3" id="KW-0633">Potassium transport</keyword>
<dbReference type="InterPro" id="IPR036721">
    <property type="entry name" value="RCK_C_sf"/>
</dbReference>
<keyword evidence="4" id="KW-0630">Potassium</keyword>
<dbReference type="PROSITE" id="PS51201">
    <property type="entry name" value="RCK_N"/>
    <property type="match status" value="2"/>
</dbReference>
<dbReference type="InterPro" id="IPR003148">
    <property type="entry name" value="RCK_N"/>
</dbReference>
<dbReference type="Gene3D" id="3.40.50.720">
    <property type="entry name" value="NAD(P)-binding Rossmann-like Domain"/>
    <property type="match status" value="2"/>
</dbReference>
<dbReference type="PANTHER" id="PTHR43833:SF5">
    <property type="entry name" value="TRK SYSTEM POTASSIUM UPTAKE PROTEIN TRKA"/>
    <property type="match status" value="1"/>
</dbReference>
<evidence type="ECO:0000256" key="6">
    <source>
        <dbReference type="ARBA" id="ARBA00023065"/>
    </source>
</evidence>
<dbReference type="PRINTS" id="PR00335">
    <property type="entry name" value="KUPTAKETRKA"/>
</dbReference>
<dbReference type="eggNOG" id="COG0569">
    <property type="taxonomic scope" value="Bacteria"/>
</dbReference>
<organism evidence="9 10">
    <name type="scientific">Marinithermus hydrothermalis (strain DSM 14884 / JCM 11576 / T1)</name>
    <dbReference type="NCBI Taxonomy" id="869210"/>
    <lineage>
        <taxon>Bacteria</taxon>
        <taxon>Thermotogati</taxon>
        <taxon>Deinococcota</taxon>
        <taxon>Deinococci</taxon>
        <taxon>Thermales</taxon>
        <taxon>Thermaceae</taxon>
        <taxon>Marinithermus</taxon>
    </lineage>
</organism>
<gene>
    <name evidence="9" type="ordered locus">Marky_0390</name>
</gene>
<name>F2NKV4_MARHT</name>
<evidence type="ECO:0000256" key="4">
    <source>
        <dbReference type="ARBA" id="ARBA00022958"/>
    </source>
</evidence>
<dbReference type="PROSITE" id="PS51202">
    <property type="entry name" value="RCK_C"/>
    <property type="match status" value="2"/>
</dbReference>
<proteinExistence type="predicted"/>
<evidence type="ECO:0000259" key="7">
    <source>
        <dbReference type="PROSITE" id="PS51201"/>
    </source>
</evidence>
<dbReference type="OrthoDB" id="9775180at2"/>
<dbReference type="InterPro" id="IPR006036">
    <property type="entry name" value="K_uptake_TrkA"/>
</dbReference>
<dbReference type="NCBIfam" id="NF007039">
    <property type="entry name" value="PRK09496.3-2"/>
    <property type="match status" value="1"/>
</dbReference>
<dbReference type="NCBIfam" id="NF007043">
    <property type="entry name" value="PRK09496.3-6"/>
    <property type="match status" value="1"/>
</dbReference>
<evidence type="ECO:0000256" key="3">
    <source>
        <dbReference type="ARBA" id="ARBA00022538"/>
    </source>
</evidence>
<dbReference type="SUPFAM" id="SSF51735">
    <property type="entry name" value="NAD(P)-binding Rossmann-fold domains"/>
    <property type="match status" value="2"/>
</dbReference>
<evidence type="ECO:0000259" key="8">
    <source>
        <dbReference type="PROSITE" id="PS51202"/>
    </source>
</evidence>
<dbReference type="HOGENOM" id="CLU_046525_0_0_0"/>
<keyword evidence="5" id="KW-0520">NAD</keyword>
<feature type="domain" description="RCK C-terminal" evidence="8">
    <location>
        <begin position="367"/>
        <end position="448"/>
    </location>
</feature>